<keyword evidence="3" id="KW-1185">Reference proteome</keyword>
<evidence type="ECO:0000256" key="1">
    <source>
        <dbReference type="SAM" id="MobiDB-lite"/>
    </source>
</evidence>
<dbReference type="Proteomes" id="UP000315295">
    <property type="component" value="Unassembled WGS sequence"/>
</dbReference>
<feature type="compositionally biased region" description="Polar residues" evidence="1">
    <location>
        <begin position="21"/>
        <end position="47"/>
    </location>
</feature>
<name>A0A540MV88_MALBA</name>
<evidence type="ECO:0000313" key="2">
    <source>
        <dbReference type="EMBL" id="TQE02717.1"/>
    </source>
</evidence>
<dbReference type="EMBL" id="VIEB01000170">
    <property type="protein sequence ID" value="TQE02717.1"/>
    <property type="molecule type" value="Genomic_DNA"/>
</dbReference>
<sequence length="236" mass="25819">MSPRSFPSKGPAALLPRKRSSSTGLAGQLSNGSSQRSVNSVTRQNLASEIEQDGSGRKSLSESLLVDPNPVSGNVSLRKQFHDEEEYHTTVKVAKSSEDESSFLQLAAALASREAADKLLGVIKYIMQELHSTRGILAGERARSFQLQSVETKNGLEYLMNGEQGAAKQIPTALQWHRTKPILDVKLPQRFCLVMSPVGRLVELGMENPTCSTVYISESVTLTCAFCFWSEPSNVF</sequence>
<dbReference type="STRING" id="106549.A0A540MV88"/>
<evidence type="ECO:0000313" key="3">
    <source>
        <dbReference type="Proteomes" id="UP000315295"/>
    </source>
</evidence>
<gene>
    <name evidence="2" type="ORF">C1H46_011690</name>
</gene>
<comment type="caution">
    <text evidence="2">The sequence shown here is derived from an EMBL/GenBank/DDBJ whole genome shotgun (WGS) entry which is preliminary data.</text>
</comment>
<reference evidence="2 3" key="1">
    <citation type="journal article" date="2019" name="G3 (Bethesda)">
        <title>Sequencing of a Wild Apple (Malus baccata) Genome Unravels the Differences Between Cultivated and Wild Apple Species Regarding Disease Resistance and Cold Tolerance.</title>
        <authorList>
            <person name="Chen X."/>
        </authorList>
    </citation>
    <scope>NUCLEOTIDE SEQUENCE [LARGE SCALE GENOMIC DNA]</scope>
    <source>
        <strain evidence="3">cv. Shandingzi</strain>
        <tissue evidence="2">Leaves</tissue>
    </source>
</reference>
<accession>A0A540MV88</accession>
<dbReference type="AlphaFoldDB" id="A0A540MV88"/>
<feature type="region of interest" description="Disordered" evidence="1">
    <location>
        <begin position="1"/>
        <end position="72"/>
    </location>
</feature>
<proteinExistence type="predicted"/>
<protein>
    <submittedName>
        <fullName evidence="2">Uncharacterized protein</fullName>
    </submittedName>
</protein>
<organism evidence="2 3">
    <name type="scientific">Malus baccata</name>
    <name type="common">Siberian crab apple</name>
    <name type="synonym">Pyrus baccata</name>
    <dbReference type="NCBI Taxonomy" id="106549"/>
    <lineage>
        <taxon>Eukaryota</taxon>
        <taxon>Viridiplantae</taxon>
        <taxon>Streptophyta</taxon>
        <taxon>Embryophyta</taxon>
        <taxon>Tracheophyta</taxon>
        <taxon>Spermatophyta</taxon>
        <taxon>Magnoliopsida</taxon>
        <taxon>eudicotyledons</taxon>
        <taxon>Gunneridae</taxon>
        <taxon>Pentapetalae</taxon>
        <taxon>rosids</taxon>
        <taxon>fabids</taxon>
        <taxon>Rosales</taxon>
        <taxon>Rosaceae</taxon>
        <taxon>Amygdaloideae</taxon>
        <taxon>Maleae</taxon>
        <taxon>Malus</taxon>
    </lineage>
</organism>